<dbReference type="PANTHER" id="PTHR40275:SF1">
    <property type="entry name" value="SSL7038 PROTEIN"/>
    <property type="match status" value="1"/>
</dbReference>
<evidence type="ECO:0000313" key="1">
    <source>
        <dbReference type="EMBL" id="SDE18954.1"/>
    </source>
</evidence>
<sequence length="96" mass="10489">MPLKTTKFDINDHLKTLEQQIAYLEAALEEDDPSFIATAIGDIARARGVSQFSRETGLSREVIYKSFRPGGNPTIETLNKATKALGLKLKLVPSAA</sequence>
<reference evidence="1 2" key="1">
    <citation type="submission" date="2016-10" db="EMBL/GenBank/DDBJ databases">
        <authorList>
            <person name="de Groot N.N."/>
        </authorList>
    </citation>
    <scope>NUCLEOTIDE SEQUENCE [LARGE SCALE GENOMIC DNA]</scope>
    <source>
        <strain evidence="1 2">R5</strain>
    </source>
</reference>
<accession>A0A1G7AVQ6</accession>
<dbReference type="SUPFAM" id="SSF47413">
    <property type="entry name" value="lambda repressor-like DNA-binding domains"/>
    <property type="match status" value="1"/>
</dbReference>
<dbReference type="InterPro" id="IPR010982">
    <property type="entry name" value="Lambda_DNA-bd_dom_sf"/>
</dbReference>
<protein>
    <submittedName>
        <fullName evidence="1">Probable addiction module antidote protein</fullName>
    </submittedName>
</protein>
<dbReference type="Proteomes" id="UP000199245">
    <property type="component" value="Unassembled WGS sequence"/>
</dbReference>
<dbReference type="PANTHER" id="PTHR40275">
    <property type="entry name" value="SSL7038 PROTEIN"/>
    <property type="match status" value="1"/>
</dbReference>
<gene>
    <name evidence="1" type="ORF">SAMN05216337_102189</name>
</gene>
<dbReference type="RefSeq" id="WP_092084956.1">
    <property type="nucleotide sequence ID" value="NZ_FMZW01000021.1"/>
</dbReference>
<dbReference type="InterPro" id="IPR014057">
    <property type="entry name" value="HI1420"/>
</dbReference>
<proteinExistence type="predicted"/>
<dbReference type="NCBIfam" id="TIGR02684">
    <property type="entry name" value="dnstrm_HI1420"/>
    <property type="match status" value="1"/>
</dbReference>
<evidence type="ECO:0000313" key="2">
    <source>
        <dbReference type="Proteomes" id="UP000199245"/>
    </source>
</evidence>
<dbReference type="GO" id="GO:0003677">
    <property type="term" value="F:DNA binding"/>
    <property type="evidence" value="ECO:0007669"/>
    <property type="project" value="InterPro"/>
</dbReference>
<organism evidence="1 2">
    <name type="scientific">Bradyrhizobium brasilense</name>
    <dbReference type="NCBI Taxonomy" id="1419277"/>
    <lineage>
        <taxon>Bacteria</taxon>
        <taxon>Pseudomonadati</taxon>
        <taxon>Pseudomonadota</taxon>
        <taxon>Alphaproteobacteria</taxon>
        <taxon>Hyphomicrobiales</taxon>
        <taxon>Nitrobacteraceae</taxon>
        <taxon>Bradyrhizobium</taxon>
    </lineage>
</organism>
<dbReference type="Pfam" id="PF21716">
    <property type="entry name" value="dnstrm_HI1420"/>
    <property type="match status" value="1"/>
</dbReference>
<dbReference type="AlphaFoldDB" id="A0A1G7AVQ6"/>
<dbReference type="EMBL" id="FMZW01000021">
    <property type="protein sequence ID" value="SDE18954.1"/>
    <property type="molecule type" value="Genomic_DNA"/>
</dbReference>
<name>A0A1G7AVQ6_9BRAD</name>